<organism evidence="2 3">
    <name type="scientific">Hesseltinella vesiculosa</name>
    <dbReference type="NCBI Taxonomy" id="101127"/>
    <lineage>
        <taxon>Eukaryota</taxon>
        <taxon>Fungi</taxon>
        <taxon>Fungi incertae sedis</taxon>
        <taxon>Mucoromycota</taxon>
        <taxon>Mucoromycotina</taxon>
        <taxon>Mucoromycetes</taxon>
        <taxon>Mucorales</taxon>
        <taxon>Cunninghamellaceae</taxon>
        <taxon>Hesseltinella</taxon>
    </lineage>
</organism>
<dbReference type="AlphaFoldDB" id="A0A1X2GXR3"/>
<keyword evidence="3" id="KW-1185">Reference proteome</keyword>
<gene>
    <name evidence="2" type="ORF">DM01DRAFT_1330933</name>
</gene>
<protein>
    <submittedName>
        <fullName evidence="2">Uncharacterized protein</fullName>
    </submittedName>
</protein>
<feature type="transmembrane region" description="Helical" evidence="1">
    <location>
        <begin position="12"/>
        <end position="32"/>
    </location>
</feature>
<proteinExistence type="predicted"/>
<evidence type="ECO:0000313" key="3">
    <source>
        <dbReference type="Proteomes" id="UP000242146"/>
    </source>
</evidence>
<dbReference type="Proteomes" id="UP000242146">
    <property type="component" value="Unassembled WGS sequence"/>
</dbReference>
<keyword evidence="1" id="KW-1133">Transmembrane helix</keyword>
<evidence type="ECO:0000256" key="1">
    <source>
        <dbReference type="SAM" id="Phobius"/>
    </source>
</evidence>
<accession>A0A1X2GXR3</accession>
<reference evidence="2 3" key="1">
    <citation type="submission" date="2016-07" db="EMBL/GenBank/DDBJ databases">
        <title>Pervasive Adenine N6-methylation of Active Genes in Fungi.</title>
        <authorList>
            <consortium name="DOE Joint Genome Institute"/>
            <person name="Mondo S.J."/>
            <person name="Dannebaum R.O."/>
            <person name="Kuo R.C."/>
            <person name="Labutti K."/>
            <person name="Haridas S."/>
            <person name="Kuo A."/>
            <person name="Salamov A."/>
            <person name="Ahrendt S.R."/>
            <person name="Lipzen A."/>
            <person name="Sullivan W."/>
            <person name="Andreopoulos W.B."/>
            <person name="Clum A."/>
            <person name="Lindquist E."/>
            <person name="Daum C."/>
            <person name="Ramamoorthy G.K."/>
            <person name="Gryganskyi A."/>
            <person name="Culley D."/>
            <person name="Magnuson J.K."/>
            <person name="James T.Y."/>
            <person name="O'Malley M.A."/>
            <person name="Stajich J.E."/>
            <person name="Spatafora J.W."/>
            <person name="Visel A."/>
            <person name="Grigoriev I.V."/>
        </authorList>
    </citation>
    <scope>NUCLEOTIDE SEQUENCE [LARGE SCALE GENOMIC DNA]</scope>
    <source>
        <strain evidence="2 3">NRRL 3301</strain>
    </source>
</reference>
<evidence type="ECO:0000313" key="2">
    <source>
        <dbReference type="EMBL" id="ORX62802.1"/>
    </source>
</evidence>
<keyword evidence="1" id="KW-0472">Membrane</keyword>
<comment type="caution">
    <text evidence="2">The sequence shown here is derived from an EMBL/GenBank/DDBJ whole genome shotgun (WGS) entry which is preliminary data.</text>
</comment>
<keyword evidence="1" id="KW-0812">Transmembrane</keyword>
<name>A0A1X2GXR3_9FUNG</name>
<sequence length="63" mass="7499">MQGNYTTQLLKLYVGFALLLWLMNITGIREYIPRWFSLTCGWENFMFYCEVGVFGFTISNRPF</sequence>
<dbReference type="EMBL" id="MCGT01000001">
    <property type="protein sequence ID" value="ORX62802.1"/>
    <property type="molecule type" value="Genomic_DNA"/>
</dbReference>